<accession>A0ABR0P5H7</accession>
<dbReference type="InterPro" id="IPR001005">
    <property type="entry name" value="SANT/Myb"/>
</dbReference>
<feature type="region of interest" description="Disordered" evidence="5">
    <location>
        <begin position="283"/>
        <end position="303"/>
    </location>
</feature>
<comment type="caution">
    <text evidence="7">The sequence shown here is derived from an EMBL/GenBank/DDBJ whole genome shotgun (WGS) entry which is preliminary data.</text>
</comment>
<evidence type="ECO:0000256" key="5">
    <source>
        <dbReference type="SAM" id="MobiDB-lite"/>
    </source>
</evidence>
<evidence type="ECO:0000256" key="1">
    <source>
        <dbReference type="ARBA" id="ARBA00004123"/>
    </source>
</evidence>
<dbReference type="Gene3D" id="1.10.10.60">
    <property type="entry name" value="Homeodomain-like"/>
    <property type="match status" value="1"/>
</dbReference>
<gene>
    <name evidence="7" type="ORF">PVK06_029009</name>
</gene>
<name>A0ABR0P5H7_GOSAR</name>
<evidence type="ECO:0000313" key="8">
    <source>
        <dbReference type="Proteomes" id="UP001358586"/>
    </source>
</evidence>
<sequence length="303" mass="34731">MLMKKNPLNLYDEDEEGDDGTKARDGASSSNSIVEECEKKASPNGVRHYVRSKMPRLRWTPELHLSFVRAVERLGGQERATPKLVLQLMNIKGLSIAHVKSHLQMYRSKKINDQGKDDYLPQNLWHQSTLHDHQRVIRYRLIKQPEYICFNFNTDLAFGSFVSLLTISDINIYSDISWSGFCGNRTPEPYLTNFINSRRKACSNPRSEILYNMNNNFIFSQQPVNEMVHACESNGAQIQPMLMYMHPSFANKWPGKGAERQGMSKRKPLDEDLDLSLSLSTKLRRKTSNEEEAANSNLSLSLS</sequence>
<dbReference type="NCBIfam" id="TIGR01557">
    <property type="entry name" value="myb_SHAQKYF"/>
    <property type="match status" value="1"/>
</dbReference>
<dbReference type="InterPro" id="IPR017930">
    <property type="entry name" value="Myb_dom"/>
</dbReference>
<dbReference type="Proteomes" id="UP001358586">
    <property type="component" value="Chromosome 8"/>
</dbReference>
<keyword evidence="3" id="KW-0804">Transcription</keyword>
<keyword evidence="4" id="KW-0539">Nucleus</keyword>
<dbReference type="PROSITE" id="PS51294">
    <property type="entry name" value="HTH_MYB"/>
    <property type="match status" value="1"/>
</dbReference>
<evidence type="ECO:0000256" key="4">
    <source>
        <dbReference type="ARBA" id="ARBA00023242"/>
    </source>
</evidence>
<evidence type="ECO:0000313" key="7">
    <source>
        <dbReference type="EMBL" id="KAK5813558.1"/>
    </source>
</evidence>
<dbReference type="InterPro" id="IPR006447">
    <property type="entry name" value="Myb_dom_plants"/>
</dbReference>
<evidence type="ECO:0000256" key="3">
    <source>
        <dbReference type="ARBA" id="ARBA00023163"/>
    </source>
</evidence>
<comment type="subcellular location">
    <subcellularLocation>
        <location evidence="1">Nucleus</location>
    </subcellularLocation>
</comment>
<feature type="region of interest" description="Disordered" evidence="5">
    <location>
        <begin position="1"/>
        <end position="41"/>
    </location>
</feature>
<proteinExistence type="predicted"/>
<keyword evidence="2" id="KW-0805">Transcription regulation</keyword>
<dbReference type="InterPro" id="IPR009057">
    <property type="entry name" value="Homeodomain-like_sf"/>
</dbReference>
<evidence type="ECO:0000259" key="6">
    <source>
        <dbReference type="PROSITE" id="PS51294"/>
    </source>
</evidence>
<protein>
    <recommendedName>
        <fullName evidence="6">HTH myb-type domain-containing protein</fullName>
    </recommendedName>
</protein>
<dbReference type="EMBL" id="JARKNE010000008">
    <property type="protein sequence ID" value="KAK5813558.1"/>
    <property type="molecule type" value="Genomic_DNA"/>
</dbReference>
<dbReference type="PANTHER" id="PTHR31314:SF175">
    <property type="entry name" value="HTH MYB-TYPE DOMAIN-CONTAINING PROTEIN"/>
    <property type="match status" value="1"/>
</dbReference>
<dbReference type="Pfam" id="PF00249">
    <property type="entry name" value="Myb_DNA-binding"/>
    <property type="match status" value="1"/>
</dbReference>
<organism evidence="7 8">
    <name type="scientific">Gossypium arboreum</name>
    <name type="common">Tree cotton</name>
    <name type="synonym">Gossypium nanking</name>
    <dbReference type="NCBI Taxonomy" id="29729"/>
    <lineage>
        <taxon>Eukaryota</taxon>
        <taxon>Viridiplantae</taxon>
        <taxon>Streptophyta</taxon>
        <taxon>Embryophyta</taxon>
        <taxon>Tracheophyta</taxon>
        <taxon>Spermatophyta</taxon>
        <taxon>Magnoliopsida</taxon>
        <taxon>eudicotyledons</taxon>
        <taxon>Gunneridae</taxon>
        <taxon>Pentapetalae</taxon>
        <taxon>rosids</taxon>
        <taxon>malvids</taxon>
        <taxon>Malvales</taxon>
        <taxon>Malvaceae</taxon>
        <taxon>Malvoideae</taxon>
        <taxon>Gossypium</taxon>
    </lineage>
</organism>
<dbReference type="InterPro" id="IPR046955">
    <property type="entry name" value="PHR1-like"/>
</dbReference>
<dbReference type="SUPFAM" id="SSF46689">
    <property type="entry name" value="Homeodomain-like"/>
    <property type="match status" value="1"/>
</dbReference>
<feature type="compositionally biased region" description="Low complexity" evidence="5">
    <location>
        <begin position="294"/>
        <end position="303"/>
    </location>
</feature>
<reference evidence="7 8" key="1">
    <citation type="submission" date="2023-03" db="EMBL/GenBank/DDBJ databases">
        <title>WGS of Gossypium arboreum.</title>
        <authorList>
            <person name="Yu D."/>
        </authorList>
    </citation>
    <scope>NUCLEOTIDE SEQUENCE [LARGE SCALE GENOMIC DNA]</scope>
    <source>
        <tissue evidence="7">Leaf</tissue>
    </source>
</reference>
<feature type="domain" description="HTH myb-type" evidence="6">
    <location>
        <begin position="51"/>
        <end position="111"/>
    </location>
</feature>
<dbReference type="PANTHER" id="PTHR31314">
    <property type="entry name" value="MYB FAMILY TRANSCRIPTION FACTOR PHL7-LIKE"/>
    <property type="match status" value="1"/>
</dbReference>
<evidence type="ECO:0000256" key="2">
    <source>
        <dbReference type="ARBA" id="ARBA00023015"/>
    </source>
</evidence>
<keyword evidence="8" id="KW-1185">Reference proteome</keyword>